<dbReference type="InterPro" id="IPR000600">
    <property type="entry name" value="ROK"/>
</dbReference>
<dbReference type="PANTHER" id="PTHR18964">
    <property type="entry name" value="ROK (REPRESSOR, ORF, KINASE) FAMILY"/>
    <property type="match status" value="1"/>
</dbReference>
<comment type="caution">
    <text evidence="2">The sequence shown here is derived from an EMBL/GenBank/DDBJ whole genome shotgun (WGS) entry which is preliminary data.</text>
</comment>
<dbReference type="Proteomes" id="UP000636010">
    <property type="component" value="Unassembled WGS sequence"/>
</dbReference>
<evidence type="ECO:0000313" key="2">
    <source>
        <dbReference type="EMBL" id="GGC48410.1"/>
    </source>
</evidence>
<evidence type="ECO:0000313" key="3">
    <source>
        <dbReference type="Proteomes" id="UP000636010"/>
    </source>
</evidence>
<dbReference type="SUPFAM" id="SSF53067">
    <property type="entry name" value="Actin-like ATPase domain"/>
    <property type="match status" value="1"/>
</dbReference>
<accession>A0ABQ1MWK8</accession>
<evidence type="ECO:0000256" key="1">
    <source>
        <dbReference type="ARBA" id="ARBA00006479"/>
    </source>
</evidence>
<dbReference type="InterPro" id="IPR043129">
    <property type="entry name" value="ATPase_NBD"/>
</dbReference>
<sequence length="344" mass="36973">MGYTAKAVQVVTIKNLYTHMKVSIGIDIGGTGTKFGIVSLEGKVLYQGAIPTQSEAKFEDFIKLLAKEIKKGLDPKKYELIGIGVGAPNANYYKGTIEHAPNLRWKGILPLANNLEDEFGVPVVITNDANAAAVGEMIFGGAKDMKDFIVITLGTGLGAGIVSNGKIVNGAHGFAGELGHTTVNYVGGRFCGCGKRGCLETYVSATGIKRTVYKLLADHNEESELRSVSFDELSAEMITKYALKGDFIAIKAFEYTGRILGTKLADTVVHSDPEAIFIFGGLSLAGDLIFDPTKEHMEKHLMPIFKGKIKIISSQLQNQSAPIIGASSLVIDKLKKDQEELLNS</sequence>
<dbReference type="EMBL" id="BMEC01000013">
    <property type="protein sequence ID" value="GGC48410.1"/>
    <property type="molecule type" value="Genomic_DNA"/>
</dbReference>
<dbReference type="PANTHER" id="PTHR18964:SF149">
    <property type="entry name" value="BIFUNCTIONAL UDP-N-ACETYLGLUCOSAMINE 2-EPIMERASE_N-ACETYLMANNOSAMINE KINASE"/>
    <property type="match status" value="1"/>
</dbReference>
<dbReference type="Gene3D" id="3.30.420.40">
    <property type="match status" value="2"/>
</dbReference>
<reference evidence="3" key="1">
    <citation type="journal article" date="2019" name="Int. J. Syst. Evol. Microbiol.">
        <title>The Global Catalogue of Microorganisms (GCM) 10K type strain sequencing project: providing services to taxonomists for standard genome sequencing and annotation.</title>
        <authorList>
            <consortium name="The Broad Institute Genomics Platform"/>
            <consortium name="The Broad Institute Genome Sequencing Center for Infectious Disease"/>
            <person name="Wu L."/>
            <person name="Ma J."/>
        </authorList>
    </citation>
    <scope>NUCLEOTIDE SEQUENCE [LARGE SCALE GENOMIC DNA]</scope>
    <source>
        <strain evidence="3">CGMCC 1.10832</strain>
    </source>
</reference>
<name>A0ABQ1MWK8_9BACT</name>
<dbReference type="InterPro" id="IPR049874">
    <property type="entry name" value="ROK_cs"/>
</dbReference>
<gene>
    <name evidence="2" type="ORF">GCM10011506_37570</name>
</gene>
<protein>
    <submittedName>
        <fullName evidence="2">Glucokinase</fullName>
    </submittedName>
</protein>
<keyword evidence="3" id="KW-1185">Reference proteome</keyword>
<proteinExistence type="inferred from homology"/>
<dbReference type="Pfam" id="PF00480">
    <property type="entry name" value="ROK"/>
    <property type="match status" value="1"/>
</dbReference>
<organism evidence="2 3">
    <name type="scientific">Marivirga lumbricoides</name>
    <dbReference type="NCBI Taxonomy" id="1046115"/>
    <lineage>
        <taxon>Bacteria</taxon>
        <taxon>Pseudomonadati</taxon>
        <taxon>Bacteroidota</taxon>
        <taxon>Cytophagia</taxon>
        <taxon>Cytophagales</taxon>
        <taxon>Marivirgaceae</taxon>
        <taxon>Marivirga</taxon>
    </lineage>
</organism>
<comment type="similarity">
    <text evidence="1">Belongs to the ROK (NagC/XylR) family.</text>
</comment>
<dbReference type="PROSITE" id="PS01125">
    <property type="entry name" value="ROK"/>
    <property type="match status" value="1"/>
</dbReference>